<proteinExistence type="predicted"/>
<reference evidence="1 2" key="1">
    <citation type="journal article" date="2014" name="Curr. Biol.">
        <title>The genome of the clonal raider ant Cerapachys biroi.</title>
        <authorList>
            <person name="Oxley P.R."/>
            <person name="Ji L."/>
            <person name="Fetter-Pruneda I."/>
            <person name="McKenzie S.K."/>
            <person name="Li C."/>
            <person name="Hu H."/>
            <person name="Zhang G."/>
            <person name="Kronauer D.J."/>
        </authorList>
    </citation>
    <scope>NUCLEOTIDE SEQUENCE [LARGE SCALE GENOMIC DNA]</scope>
</reference>
<accession>A0A026W4H3</accession>
<keyword evidence="2" id="KW-1185">Reference proteome</keyword>
<dbReference type="Proteomes" id="UP000053097">
    <property type="component" value="Unassembled WGS sequence"/>
</dbReference>
<sequence>MSPLSNLSNLTDIRSMSNTSSVYNVGSIDGPVHCVIKFRKLEISRDKICKRQSLCRRSRDVKLDVNFQHEWLKRACVINTLTTTMSPTYSYTQYVTHAHCTNPRVTLARNLLSFSMV</sequence>
<evidence type="ECO:0000313" key="1">
    <source>
        <dbReference type="EMBL" id="EZA49944.1"/>
    </source>
</evidence>
<dbReference type="AlphaFoldDB" id="A0A026W4H3"/>
<organism evidence="1 2">
    <name type="scientific">Ooceraea biroi</name>
    <name type="common">Clonal raider ant</name>
    <name type="synonym">Cerapachys biroi</name>
    <dbReference type="NCBI Taxonomy" id="2015173"/>
    <lineage>
        <taxon>Eukaryota</taxon>
        <taxon>Metazoa</taxon>
        <taxon>Ecdysozoa</taxon>
        <taxon>Arthropoda</taxon>
        <taxon>Hexapoda</taxon>
        <taxon>Insecta</taxon>
        <taxon>Pterygota</taxon>
        <taxon>Neoptera</taxon>
        <taxon>Endopterygota</taxon>
        <taxon>Hymenoptera</taxon>
        <taxon>Apocrita</taxon>
        <taxon>Aculeata</taxon>
        <taxon>Formicoidea</taxon>
        <taxon>Formicidae</taxon>
        <taxon>Dorylinae</taxon>
        <taxon>Ooceraea</taxon>
    </lineage>
</organism>
<evidence type="ECO:0000313" key="2">
    <source>
        <dbReference type="Proteomes" id="UP000053097"/>
    </source>
</evidence>
<protein>
    <submittedName>
        <fullName evidence="1">Uncharacterized protein</fullName>
    </submittedName>
</protein>
<name>A0A026W4H3_OOCBI</name>
<gene>
    <name evidence="1" type="ORF">X777_11432</name>
</gene>
<dbReference type="EMBL" id="KK107488">
    <property type="protein sequence ID" value="EZA49944.1"/>
    <property type="molecule type" value="Genomic_DNA"/>
</dbReference>